<comment type="caution">
    <text evidence="2">The sequence shown here is derived from an EMBL/GenBank/DDBJ whole genome shotgun (WGS) entry which is preliminary data.</text>
</comment>
<dbReference type="PANTHER" id="PTHR42686">
    <property type="entry name" value="GH17980P-RELATED"/>
    <property type="match status" value="1"/>
</dbReference>
<evidence type="ECO:0000313" key="2">
    <source>
        <dbReference type="EMBL" id="TCS61552.1"/>
    </source>
</evidence>
<feature type="domain" description="NADP-dependent oxidoreductase" evidence="1">
    <location>
        <begin position="17"/>
        <end position="313"/>
    </location>
</feature>
<evidence type="ECO:0000313" key="3">
    <source>
        <dbReference type="Proteomes" id="UP000295696"/>
    </source>
</evidence>
<keyword evidence="3" id="KW-1185">Reference proteome</keyword>
<sequence length="322" mass="34663">MLETRRIGKTDVMVSALSLGCSAIANLYAEVSPDDAQALLSYAWARGIRYFDTAPHYGRGLSEERLGSFLESKSRGAFTLSTKVGRVLRPGPAMEQADGFIAPLPNAAYYDYSSNGIRESFEGSCSRLKTDRVDIVYVHDIGELTHGTENDHHMGDLLDTGLAELQSLKAKGRIGAIGLGVNETQVCLDVLKNHDLDAILLAGRWTLLDRSAEAELVPLCHLRDTSLVLGGIFNSGILATGAVDGAHYDYRPAPDHIEQRVRDLQSQCEAQDIPLATAALQFGLTRPGVASVLIGTARPSSLARNLDALDADFPAPLADALF</sequence>
<dbReference type="AlphaFoldDB" id="A0A4R3J7Y2"/>
<dbReference type="InterPro" id="IPR020471">
    <property type="entry name" value="AKR"/>
</dbReference>
<reference evidence="2 3" key="1">
    <citation type="submission" date="2019-03" db="EMBL/GenBank/DDBJ databases">
        <title>Genomic Encyclopedia of Type Strains, Phase IV (KMG-IV): sequencing the most valuable type-strain genomes for metagenomic binning, comparative biology and taxonomic classification.</title>
        <authorList>
            <person name="Goeker M."/>
        </authorList>
    </citation>
    <scope>NUCLEOTIDE SEQUENCE [LARGE SCALE GENOMIC DNA]</scope>
    <source>
        <strain evidence="2 3">DSM 104836</strain>
    </source>
</reference>
<dbReference type="SUPFAM" id="SSF51430">
    <property type="entry name" value="NAD(P)-linked oxidoreductase"/>
    <property type="match status" value="1"/>
</dbReference>
<dbReference type="GO" id="GO:0005829">
    <property type="term" value="C:cytosol"/>
    <property type="evidence" value="ECO:0007669"/>
    <property type="project" value="TreeGrafter"/>
</dbReference>
<proteinExistence type="predicted"/>
<dbReference type="InterPro" id="IPR023210">
    <property type="entry name" value="NADP_OxRdtase_dom"/>
</dbReference>
<dbReference type="GO" id="GO:0016491">
    <property type="term" value="F:oxidoreductase activity"/>
    <property type="evidence" value="ECO:0007669"/>
    <property type="project" value="InterPro"/>
</dbReference>
<evidence type="ECO:0000259" key="1">
    <source>
        <dbReference type="Pfam" id="PF00248"/>
    </source>
</evidence>
<dbReference type="RefSeq" id="WP_132246514.1">
    <property type="nucleotide sequence ID" value="NZ_SLZU01000011.1"/>
</dbReference>
<accession>A0A4R3J7Y2</accession>
<dbReference type="Pfam" id="PF00248">
    <property type="entry name" value="Aldo_ket_red"/>
    <property type="match status" value="1"/>
</dbReference>
<gene>
    <name evidence="2" type="ORF">EDD52_111150</name>
</gene>
<dbReference type="EMBL" id="SLZU01000011">
    <property type="protein sequence ID" value="TCS61552.1"/>
    <property type="molecule type" value="Genomic_DNA"/>
</dbReference>
<protein>
    <submittedName>
        <fullName evidence="2">D-threo-aldose 1-dehydrogenase</fullName>
    </submittedName>
</protein>
<dbReference type="PANTHER" id="PTHR42686:SF1">
    <property type="entry name" value="GH17980P-RELATED"/>
    <property type="match status" value="1"/>
</dbReference>
<name>A0A4R3J7Y2_9RHOB</name>
<dbReference type="InterPro" id="IPR036812">
    <property type="entry name" value="NAD(P)_OxRdtase_dom_sf"/>
</dbReference>
<organism evidence="2 3">
    <name type="scientific">Primorskyibacter sedentarius</name>
    <dbReference type="NCBI Taxonomy" id="745311"/>
    <lineage>
        <taxon>Bacteria</taxon>
        <taxon>Pseudomonadati</taxon>
        <taxon>Pseudomonadota</taxon>
        <taxon>Alphaproteobacteria</taxon>
        <taxon>Rhodobacterales</taxon>
        <taxon>Roseobacteraceae</taxon>
        <taxon>Primorskyibacter</taxon>
    </lineage>
</organism>
<dbReference type="Gene3D" id="3.20.20.100">
    <property type="entry name" value="NADP-dependent oxidoreductase domain"/>
    <property type="match status" value="1"/>
</dbReference>
<dbReference type="Proteomes" id="UP000295696">
    <property type="component" value="Unassembled WGS sequence"/>
</dbReference>
<dbReference type="OrthoDB" id="9768851at2"/>